<dbReference type="PROSITE" id="PS51094">
    <property type="entry name" value="PTS_EIIA_TYPE_2"/>
    <property type="match status" value="1"/>
</dbReference>
<dbReference type="InterPro" id="IPR016152">
    <property type="entry name" value="PTrfase/Anion_transptr"/>
</dbReference>
<dbReference type="PANTHER" id="PTHR47738:SF1">
    <property type="entry name" value="NITROGEN REGULATORY PROTEIN"/>
    <property type="match status" value="1"/>
</dbReference>
<dbReference type="PANTHER" id="PTHR47738">
    <property type="entry name" value="PTS SYSTEM FRUCTOSE-LIKE EIIA COMPONENT-RELATED"/>
    <property type="match status" value="1"/>
</dbReference>
<evidence type="ECO:0000313" key="3">
    <source>
        <dbReference type="Proteomes" id="UP001157353"/>
    </source>
</evidence>
<accession>A0ABQ6E477</accession>
<feature type="domain" description="PTS EIIA type-2" evidence="1">
    <location>
        <begin position="5"/>
        <end position="148"/>
    </location>
</feature>
<dbReference type="SUPFAM" id="SSF55804">
    <property type="entry name" value="Phoshotransferase/anion transport protein"/>
    <property type="match status" value="1"/>
</dbReference>
<dbReference type="InterPro" id="IPR051541">
    <property type="entry name" value="PTS_SugarTrans_NitroReg"/>
</dbReference>
<keyword evidence="3" id="KW-1185">Reference proteome</keyword>
<gene>
    <name evidence="2" type="ORF">GCM10007916_32620</name>
</gene>
<comment type="caution">
    <text evidence="2">The sequence shown here is derived from an EMBL/GenBank/DDBJ whole genome shotgun (WGS) entry which is preliminary data.</text>
</comment>
<dbReference type="Proteomes" id="UP001157353">
    <property type="component" value="Unassembled WGS sequence"/>
</dbReference>
<dbReference type="Gene3D" id="3.40.930.10">
    <property type="entry name" value="Mannitol-specific EII, Chain A"/>
    <property type="match status" value="1"/>
</dbReference>
<name>A0ABQ6E477_9GAMM</name>
<dbReference type="InterPro" id="IPR002178">
    <property type="entry name" value="PTS_EIIA_type-2_dom"/>
</dbReference>
<evidence type="ECO:0000313" key="2">
    <source>
        <dbReference type="EMBL" id="GLS92192.1"/>
    </source>
</evidence>
<protein>
    <submittedName>
        <fullName evidence="2">PTS IIA-like nitrogen-regulatory protein PtsN</fullName>
    </submittedName>
</protein>
<dbReference type="RefSeq" id="WP_284205286.1">
    <property type="nucleotide sequence ID" value="NZ_BSPQ01000019.1"/>
</dbReference>
<evidence type="ECO:0000259" key="1">
    <source>
        <dbReference type="PROSITE" id="PS51094"/>
    </source>
</evidence>
<proteinExistence type="predicted"/>
<dbReference type="CDD" id="cd00211">
    <property type="entry name" value="PTS_IIA_fru"/>
    <property type="match status" value="1"/>
</dbReference>
<dbReference type="EMBL" id="BSPQ01000019">
    <property type="protein sequence ID" value="GLS92192.1"/>
    <property type="molecule type" value="Genomic_DNA"/>
</dbReference>
<sequence length="148" mass="16488">MKISELLDKESVFCQTSCNSKKGVLEKISHIAAKKLNMDAQELFNSLIAREKIGSTGVGLGIAIPHVKIDKSYPATAIFMQCCSGIDYDAYDGNKVDILFAIFVPEDKCPEYLAALSEISKKLLDKPFLRQLRNADSNEHLYELLQSE</sequence>
<reference evidence="3" key="1">
    <citation type="journal article" date="2019" name="Int. J. Syst. Evol. Microbiol.">
        <title>The Global Catalogue of Microorganisms (GCM) 10K type strain sequencing project: providing services to taxonomists for standard genome sequencing and annotation.</title>
        <authorList>
            <consortium name="The Broad Institute Genomics Platform"/>
            <consortium name="The Broad Institute Genome Sequencing Center for Infectious Disease"/>
            <person name="Wu L."/>
            <person name="Ma J."/>
        </authorList>
    </citation>
    <scope>NUCLEOTIDE SEQUENCE [LARGE SCALE GENOMIC DNA]</scope>
    <source>
        <strain evidence="3">NBRC 103166</strain>
    </source>
</reference>
<organism evidence="2 3">
    <name type="scientific">Psychromonas marina</name>
    <dbReference type="NCBI Taxonomy" id="88364"/>
    <lineage>
        <taxon>Bacteria</taxon>
        <taxon>Pseudomonadati</taxon>
        <taxon>Pseudomonadota</taxon>
        <taxon>Gammaproteobacteria</taxon>
        <taxon>Alteromonadales</taxon>
        <taxon>Psychromonadaceae</taxon>
        <taxon>Psychromonas</taxon>
    </lineage>
</organism>
<dbReference type="Pfam" id="PF00359">
    <property type="entry name" value="PTS_EIIA_2"/>
    <property type="match status" value="1"/>
</dbReference>